<gene>
    <name evidence="1" type="ORF">BDR25DRAFT_312884</name>
</gene>
<protein>
    <submittedName>
        <fullName evidence="1">Uncharacterized protein</fullName>
    </submittedName>
</protein>
<dbReference type="EMBL" id="MU003502">
    <property type="protein sequence ID" value="KAF2472324.1"/>
    <property type="molecule type" value="Genomic_DNA"/>
</dbReference>
<sequence length="412" mass="45531">MGIDDWRVEGLLLWKAGVPENVLQSGLGMKCGIEFGYDFDVESGIEGEGSGKSMHAEVSEYGIEVKRYYWWLHKLQLRSHNRKSGEKLHFKHVNDLAKDWNILIGGRMSENFWGVVEGEYLAVRDLNAVVHLQKRRLRKKDEHGVIRVAYAKKDVPSDAAAAESTRSGLESFARESQSPSRTAAYTAQLHKSRGFRDNIEAHSSRPNDQNYGSASSDTNRIPEDNRVRSVAGEEEPIWEEWINFEERGCESPGSPDKLPVVGYSQSRTPDPSPLNISSKTGYSYPPGISDNAILAQSMTGPTCDPQLLPTLRISEVVGDGSSPDFSGIQQPRPLLVVLVLVPHHLVAPPAQPTPIRPQRMGSTIETKAKSQFHELNPLQMDYSTGDTNISSIVKHEKHTNATGPGAAKASRA</sequence>
<proteinExistence type="predicted"/>
<dbReference type="Proteomes" id="UP000799755">
    <property type="component" value="Unassembled WGS sequence"/>
</dbReference>
<comment type="caution">
    <text evidence="1">The sequence shown here is derived from an EMBL/GenBank/DDBJ whole genome shotgun (WGS) entry which is preliminary data.</text>
</comment>
<accession>A0ACB6QZ33</accession>
<organism evidence="1 2">
    <name type="scientific">Lindgomyces ingoldianus</name>
    <dbReference type="NCBI Taxonomy" id="673940"/>
    <lineage>
        <taxon>Eukaryota</taxon>
        <taxon>Fungi</taxon>
        <taxon>Dikarya</taxon>
        <taxon>Ascomycota</taxon>
        <taxon>Pezizomycotina</taxon>
        <taxon>Dothideomycetes</taxon>
        <taxon>Pleosporomycetidae</taxon>
        <taxon>Pleosporales</taxon>
        <taxon>Lindgomycetaceae</taxon>
        <taxon>Lindgomyces</taxon>
    </lineage>
</organism>
<reference evidence="1" key="1">
    <citation type="journal article" date="2020" name="Stud. Mycol.">
        <title>101 Dothideomycetes genomes: a test case for predicting lifestyles and emergence of pathogens.</title>
        <authorList>
            <person name="Haridas S."/>
            <person name="Albert R."/>
            <person name="Binder M."/>
            <person name="Bloem J."/>
            <person name="Labutti K."/>
            <person name="Salamov A."/>
            <person name="Andreopoulos B."/>
            <person name="Baker S."/>
            <person name="Barry K."/>
            <person name="Bills G."/>
            <person name="Bluhm B."/>
            <person name="Cannon C."/>
            <person name="Castanera R."/>
            <person name="Culley D."/>
            <person name="Daum C."/>
            <person name="Ezra D."/>
            <person name="Gonzalez J."/>
            <person name="Henrissat B."/>
            <person name="Kuo A."/>
            <person name="Liang C."/>
            <person name="Lipzen A."/>
            <person name="Lutzoni F."/>
            <person name="Magnuson J."/>
            <person name="Mondo S."/>
            <person name="Nolan M."/>
            <person name="Ohm R."/>
            <person name="Pangilinan J."/>
            <person name="Park H.-J."/>
            <person name="Ramirez L."/>
            <person name="Alfaro M."/>
            <person name="Sun H."/>
            <person name="Tritt A."/>
            <person name="Yoshinaga Y."/>
            <person name="Zwiers L.-H."/>
            <person name="Turgeon B."/>
            <person name="Goodwin S."/>
            <person name="Spatafora J."/>
            <person name="Crous P."/>
            <person name="Grigoriev I."/>
        </authorList>
    </citation>
    <scope>NUCLEOTIDE SEQUENCE</scope>
    <source>
        <strain evidence="1">ATCC 200398</strain>
    </source>
</reference>
<evidence type="ECO:0000313" key="1">
    <source>
        <dbReference type="EMBL" id="KAF2472324.1"/>
    </source>
</evidence>
<evidence type="ECO:0000313" key="2">
    <source>
        <dbReference type="Proteomes" id="UP000799755"/>
    </source>
</evidence>
<name>A0ACB6QZ33_9PLEO</name>
<keyword evidence="2" id="KW-1185">Reference proteome</keyword>